<evidence type="ECO:0000313" key="1">
    <source>
        <dbReference type="EMBL" id="ADW21105.1"/>
    </source>
</evidence>
<dbReference type="RefSeq" id="WP_015716387.1">
    <property type="nucleotide sequence ID" value="NC_014974.1"/>
</dbReference>
<dbReference type="AlphaFoldDB" id="E8PLM0"/>
<protein>
    <submittedName>
        <fullName evidence="1">Uncharacterized protein</fullName>
    </submittedName>
</protein>
<dbReference type="STRING" id="743525.TSC_c04730"/>
<proteinExistence type="predicted"/>
<reference evidence="2" key="1">
    <citation type="submission" date="2010-03" db="EMBL/GenBank/DDBJ databases">
        <title>The genome sequence of Thermus scotoductus SA-01.</title>
        <authorList>
            <person name="Gounder K."/>
            <person name="Liesegang H."/>
            <person name="Brzuszkiewicz E."/>
            <person name="Wollherr A."/>
            <person name="Daniel R."/>
            <person name="Gottschalk G."/>
            <person name="van Heerden E."/>
            <person name="Litthauer D."/>
        </authorList>
    </citation>
    <scope>NUCLEOTIDE SEQUENCE [LARGE SCALE GENOMIC DNA]</scope>
    <source>
        <strain evidence="2">ATCC 700910 / SA-01</strain>
    </source>
</reference>
<dbReference type="HOGENOM" id="CLU_2083781_0_0_0"/>
<accession>E8PLM0</accession>
<dbReference type="eggNOG" id="ENOG5030PXK">
    <property type="taxonomic scope" value="Bacteria"/>
</dbReference>
<organism evidence="1 2">
    <name type="scientific">Thermus scotoductus (strain ATCC 700910 / SA-01)</name>
    <dbReference type="NCBI Taxonomy" id="743525"/>
    <lineage>
        <taxon>Bacteria</taxon>
        <taxon>Thermotogati</taxon>
        <taxon>Deinococcota</taxon>
        <taxon>Deinococci</taxon>
        <taxon>Thermales</taxon>
        <taxon>Thermaceae</taxon>
        <taxon>Thermus</taxon>
    </lineage>
</organism>
<sequence length="117" mass="13179">MILDVLADALATYILSGKASKVLIRLLPDEVLMAVEHGGTDAVVKLREWIADTLAERIADGWDRYGAPSVVKDTQNERFVAYYETPWREANLEATSKREAYRQARTAWLKEILLAEG</sequence>
<evidence type="ECO:0000313" key="2">
    <source>
        <dbReference type="Proteomes" id="UP000008087"/>
    </source>
</evidence>
<reference evidence="1 2" key="2">
    <citation type="journal article" date="2011" name="BMC Genomics">
        <title>Sequence of the hyperplastic genome of the naturally competent Thermus scotoductus SA-01.</title>
        <authorList>
            <person name="Gounder K."/>
            <person name="Brzuszkiewicz E."/>
            <person name="Liesegang H."/>
            <person name="Wollherr A."/>
            <person name="Daniel R."/>
            <person name="Gottschalk G."/>
            <person name="Reva O."/>
            <person name="Kumwenda B."/>
            <person name="Srivastava M."/>
            <person name="Bricio C."/>
            <person name="Berenguer J."/>
            <person name="van Heerden E."/>
            <person name="Litthauer D."/>
        </authorList>
    </citation>
    <scope>NUCLEOTIDE SEQUENCE [LARGE SCALE GENOMIC DNA]</scope>
    <source>
        <strain evidence="2">ATCC 700910 / SA-01</strain>
    </source>
</reference>
<dbReference type="KEGG" id="tsc:TSC_c04730"/>
<gene>
    <name evidence="1" type="ordered locus">TSC_c04730</name>
</gene>
<dbReference type="Proteomes" id="UP000008087">
    <property type="component" value="Chromosome"/>
</dbReference>
<name>E8PLM0_THESS</name>
<dbReference type="EMBL" id="CP001962">
    <property type="protein sequence ID" value="ADW21105.1"/>
    <property type="molecule type" value="Genomic_DNA"/>
</dbReference>